<dbReference type="SMART" id="SM00020">
    <property type="entry name" value="Tryp_SPc"/>
    <property type="match status" value="1"/>
</dbReference>
<organism evidence="8 9">
    <name type="scientific">Pantherophis guttatus</name>
    <name type="common">Corn snake</name>
    <name type="synonym">Elaphe guttata</name>
    <dbReference type="NCBI Taxonomy" id="94885"/>
    <lineage>
        <taxon>Eukaryota</taxon>
        <taxon>Metazoa</taxon>
        <taxon>Chordata</taxon>
        <taxon>Craniata</taxon>
        <taxon>Vertebrata</taxon>
        <taxon>Euteleostomi</taxon>
        <taxon>Lepidosauria</taxon>
        <taxon>Squamata</taxon>
        <taxon>Bifurcata</taxon>
        <taxon>Unidentata</taxon>
        <taxon>Episquamata</taxon>
        <taxon>Toxicofera</taxon>
        <taxon>Serpentes</taxon>
        <taxon>Colubroidea</taxon>
        <taxon>Colubridae</taxon>
        <taxon>Colubrinae</taxon>
        <taxon>Pantherophis</taxon>
    </lineage>
</organism>
<dbReference type="PANTHER" id="PTHR24264:SF20">
    <property type="entry name" value="TRYPSIN-LIKE"/>
    <property type="match status" value="1"/>
</dbReference>
<dbReference type="GO" id="GO:0004252">
    <property type="term" value="F:serine-type endopeptidase activity"/>
    <property type="evidence" value="ECO:0007669"/>
    <property type="project" value="InterPro"/>
</dbReference>
<dbReference type="AlphaFoldDB" id="A0A6P9C7M5"/>
<protein>
    <submittedName>
        <fullName evidence="9">Coagulation factor VII-like isoform X1</fullName>
    </submittedName>
</protein>
<dbReference type="SUPFAM" id="SSF50494">
    <property type="entry name" value="Trypsin-like serine proteases"/>
    <property type="match status" value="1"/>
</dbReference>
<dbReference type="CDD" id="cd00190">
    <property type="entry name" value="Tryp_SPc"/>
    <property type="match status" value="1"/>
</dbReference>
<evidence type="ECO:0000256" key="2">
    <source>
        <dbReference type="ARBA" id="ARBA00022670"/>
    </source>
</evidence>
<feature type="region of interest" description="Disordered" evidence="6">
    <location>
        <begin position="200"/>
        <end position="225"/>
    </location>
</feature>
<evidence type="ECO:0000256" key="5">
    <source>
        <dbReference type="ARBA" id="ARBA00023157"/>
    </source>
</evidence>
<evidence type="ECO:0000256" key="4">
    <source>
        <dbReference type="ARBA" id="ARBA00022825"/>
    </source>
</evidence>
<reference evidence="9" key="1">
    <citation type="submission" date="2025-08" db="UniProtKB">
        <authorList>
            <consortium name="RefSeq"/>
        </authorList>
    </citation>
    <scope>IDENTIFICATION</scope>
    <source>
        <tissue evidence="9">Blood</tissue>
    </source>
</reference>
<dbReference type="GO" id="GO:0005615">
    <property type="term" value="C:extracellular space"/>
    <property type="evidence" value="ECO:0007669"/>
    <property type="project" value="TreeGrafter"/>
</dbReference>
<feature type="region of interest" description="Disordered" evidence="6">
    <location>
        <begin position="83"/>
        <end position="135"/>
    </location>
</feature>
<dbReference type="InterPro" id="IPR009003">
    <property type="entry name" value="Peptidase_S1_PA"/>
</dbReference>
<keyword evidence="4" id="KW-0720">Serine protease</keyword>
<feature type="compositionally biased region" description="Basic and acidic residues" evidence="6">
    <location>
        <begin position="91"/>
        <end position="125"/>
    </location>
</feature>
<evidence type="ECO:0000259" key="7">
    <source>
        <dbReference type="PROSITE" id="PS50240"/>
    </source>
</evidence>
<evidence type="ECO:0000256" key="1">
    <source>
        <dbReference type="ARBA" id="ARBA00009228"/>
    </source>
</evidence>
<keyword evidence="2" id="KW-0645">Protease</keyword>
<dbReference type="PROSITE" id="PS00134">
    <property type="entry name" value="TRYPSIN_HIS"/>
    <property type="match status" value="1"/>
</dbReference>
<proteinExistence type="inferred from homology"/>
<dbReference type="InterPro" id="IPR050127">
    <property type="entry name" value="Serine_Proteases_S1"/>
</dbReference>
<dbReference type="RefSeq" id="XP_034280153.1">
    <property type="nucleotide sequence ID" value="XM_034424262.2"/>
</dbReference>
<dbReference type="Pfam" id="PF00089">
    <property type="entry name" value="Trypsin"/>
    <property type="match status" value="2"/>
</dbReference>
<comment type="similarity">
    <text evidence="1">Belongs to the peptidase S1 family. Snake venom subfamily.</text>
</comment>
<dbReference type="Gene3D" id="2.40.10.10">
    <property type="entry name" value="Trypsin-like serine proteases"/>
    <property type="match status" value="1"/>
</dbReference>
<name>A0A6P9C7M5_PANGU</name>
<dbReference type="PROSITE" id="PS50240">
    <property type="entry name" value="TRYPSIN_DOM"/>
    <property type="match status" value="1"/>
</dbReference>
<dbReference type="FunFam" id="2.40.10.10:FF:000166">
    <property type="entry name" value="Trypsin"/>
    <property type="match status" value="1"/>
</dbReference>
<dbReference type="GO" id="GO:0006508">
    <property type="term" value="P:proteolysis"/>
    <property type="evidence" value="ECO:0007669"/>
    <property type="project" value="UniProtKB-KW"/>
</dbReference>
<dbReference type="InterPro" id="IPR043504">
    <property type="entry name" value="Peptidase_S1_PA_chymotrypsin"/>
</dbReference>
<evidence type="ECO:0000256" key="6">
    <source>
        <dbReference type="SAM" id="MobiDB-lite"/>
    </source>
</evidence>
<sequence>MTDVNQQSYELYVEPSWWALPRRSFRATQRIPSRGTFCRLSPTRSTSGLEGGLGPSLFRLCTIGSAAWRQMLRSPCQAGIVGPPGCHRTTKPAEKPELGPEWRAQPKKEAEKARREMPGRRRCPEGPRGQWTIDGAPGMEAVMATERRARAEKRGTVWGIPLFFNRGFQKESGMRPRSPGLLLSLLFSSLTAAPWFGSETGAAEQDFGGDPHTGSPSASDGGRQEWPGGQFWTVDHLPLPADRGTDSPRIIGGYVMAPHSSKYLVSLKRKSGFHFCGGALVSRSWVLTAAHCKTGMNQMLIVAGEYSLSTFEGTEQIFRPARMVVHPDYSASSKNADIMLIKLSRPVNYSPFISIVPVPRQGAKVRAGRFCQVSGWGYTTPVGGRTSDTLRSVHLPLVSTCKCNSSASYAGYITKNMICAGFGRGGKDACQVEKVLGWCQKAATPSKDCWPEPFLRRGRGGRRIPWRVCGLLTNFLTPLSLSLSLSLSHPPKGDSGGPLVCKGRVFGIVSWGHSCASPGYPGIYTAVANFQKWIYKTIFQG</sequence>
<keyword evidence="3" id="KW-0378">Hydrolase</keyword>
<dbReference type="PRINTS" id="PR00722">
    <property type="entry name" value="CHYMOTRYPSIN"/>
</dbReference>
<evidence type="ECO:0000313" key="9">
    <source>
        <dbReference type="RefSeq" id="XP_034280153.1"/>
    </source>
</evidence>
<dbReference type="InterPro" id="IPR001254">
    <property type="entry name" value="Trypsin_dom"/>
</dbReference>
<dbReference type="KEGG" id="pgut:117669652"/>
<keyword evidence="8" id="KW-1185">Reference proteome</keyword>
<accession>A0A6P9C7M5</accession>
<dbReference type="Proteomes" id="UP001652622">
    <property type="component" value="Unplaced"/>
</dbReference>
<feature type="domain" description="Peptidase S1" evidence="7">
    <location>
        <begin position="250"/>
        <end position="539"/>
    </location>
</feature>
<evidence type="ECO:0000313" key="8">
    <source>
        <dbReference type="Proteomes" id="UP001652622"/>
    </source>
</evidence>
<dbReference type="InterPro" id="IPR001314">
    <property type="entry name" value="Peptidase_S1A"/>
</dbReference>
<dbReference type="OMA" id="GHWRAKG"/>
<evidence type="ECO:0000256" key="3">
    <source>
        <dbReference type="ARBA" id="ARBA00022801"/>
    </source>
</evidence>
<keyword evidence="5" id="KW-1015">Disulfide bond</keyword>
<dbReference type="PANTHER" id="PTHR24264">
    <property type="entry name" value="TRYPSIN-RELATED"/>
    <property type="match status" value="1"/>
</dbReference>
<gene>
    <name evidence="9" type="primary">LOC117669652</name>
</gene>
<dbReference type="GeneID" id="117669652"/>
<dbReference type="InterPro" id="IPR018114">
    <property type="entry name" value="TRYPSIN_HIS"/>
</dbReference>
<dbReference type="InParanoid" id="A0A6P9C7M5"/>